<protein>
    <recommendedName>
        <fullName evidence="3">CD59-like protein</fullName>
    </recommendedName>
</protein>
<organism evidence="1 2">
    <name type="scientific">Fasciola hepatica</name>
    <name type="common">Liver fluke</name>
    <dbReference type="NCBI Taxonomy" id="6192"/>
    <lineage>
        <taxon>Eukaryota</taxon>
        <taxon>Metazoa</taxon>
        <taxon>Spiralia</taxon>
        <taxon>Lophotrochozoa</taxon>
        <taxon>Platyhelminthes</taxon>
        <taxon>Trematoda</taxon>
        <taxon>Digenea</taxon>
        <taxon>Plagiorchiida</taxon>
        <taxon>Echinostomata</taxon>
        <taxon>Echinostomatoidea</taxon>
        <taxon>Fasciolidae</taxon>
        <taxon>Fasciola</taxon>
    </lineage>
</organism>
<evidence type="ECO:0008006" key="3">
    <source>
        <dbReference type="Google" id="ProtNLM"/>
    </source>
</evidence>
<dbReference type="AlphaFoldDB" id="A0A4E0RA61"/>
<gene>
    <name evidence="1" type="ORF">D915_005931</name>
</gene>
<accession>A0A4E0RA61</accession>
<comment type="caution">
    <text evidence="1">The sequence shown here is derived from an EMBL/GenBank/DDBJ whole genome shotgun (WGS) entry which is preliminary data.</text>
</comment>
<dbReference type="Proteomes" id="UP000230066">
    <property type="component" value="Unassembled WGS sequence"/>
</dbReference>
<proteinExistence type="predicted"/>
<dbReference type="EMBL" id="JXXN02002263">
    <property type="protein sequence ID" value="THD23224.1"/>
    <property type="molecule type" value="Genomic_DNA"/>
</dbReference>
<sequence>MMLFLSLTASRSNTSMKATTMVTQSVTTLTPVLKSTLSVGLVTCYHCTPCSTDTHLAQPTHGNCKWCGIEEIFSGGNVTTTNRICGDQCRSYNNELNGYGGRLGCCQKEKCNVNWPTGTYIYPNWEFLSVTLISNFIIRNRT</sequence>
<evidence type="ECO:0000313" key="1">
    <source>
        <dbReference type="EMBL" id="THD23224.1"/>
    </source>
</evidence>
<keyword evidence="2" id="KW-1185">Reference proteome</keyword>
<evidence type="ECO:0000313" key="2">
    <source>
        <dbReference type="Proteomes" id="UP000230066"/>
    </source>
</evidence>
<name>A0A4E0RA61_FASHE</name>
<reference evidence="1" key="1">
    <citation type="submission" date="2019-03" db="EMBL/GenBank/DDBJ databases">
        <title>Improved annotation for the trematode Fasciola hepatica.</title>
        <authorList>
            <person name="Choi Y.-J."/>
            <person name="Martin J."/>
            <person name="Mitreva M."/>
        </authorList>
    </citation>
    <scope>NUCLEOTIDE SEQUENCE [LARGE SCALE GENOMIC DNA]</scope>
</reference>